<dbReference type="PRINTS" id="PR00385">
    <property type="entry name" value="P450"/>
</dbReference>
<evidence type="ECO:0000256" key="4">
    <source>
        <dbReference type="RuleBase" id="RU000461"/>
    </source>
</evidence>
<dbReference type="GO" id="GO:0016705">
    <property type="term" value="F:oxidoreductase activity, acting on paired donors, with incorporation or reduction of molecular oxygen"/>
    <property type="evidence" value="ECO:0007669"/>
    <property type="project" value="InterPro"/>
</dbReference>
<gene>
    <name evidence="5" type="ORF">ECRASSUSDP1_LOCUS6441</name>
</gene>
<dbReference type="PANTHER" id="PTHR24305">
    <property type="entry name" value="CYTOCHROME P450"/>
    <property type="match status" value="1"/>
</dbReference>
<evidence type="ECO:0000313" key="6">
    <source>
        <dbReference type="Proteomes" id="UP001295684"/>
    </source>
</evidence>
<sequence length="513" mass="59687">MALIIAFVIFLVYIFVVRPYYLRWKYSRYSNIMLGKKFIPVLGNFKQAIDCIRAGKVHYTWYKEEAEEVKNFDMKLNFEGCHPILYMVSKTACEEFVKHGRVDIDRSTVRLGFAEMLHGSIVNKCTTKNIFQRRKNMTQLLGLNSASRYIKKFPLIPKILSCTRNLLDSMPEQKPIDLLQEMTELVFNIFNEVLFGKDITELVTKLYPYENSDGTTEEVTLREILIRLSRCYIVQHLSPLTSIMLYFGADTLYYLNPYKRDKKNLDTFKGAIRSIVSTSKETNSIGNKLYGFSDTTEEEKICDLLVIMVGGSETSSHSLVSCLYFLKKHPETLVKLRKELEKEGLVKDSDLSTWKREKLQDCTYLSCFIKEVMRVDPTVIETFIYVTNKETKICNVPIPKGFQIRLDMMTSNYDSDKWLYPEKFIPERHDFDSEFYQKSKQAGKVQDVYTRRPFGHGIRNCPGQTYAILEIKVILAYLVTHIDFEFELEDMNNEGIGFGLGTQFNPKIHISKK</sequence>
<dbReference type="PANTHER" id="PTHR24305:SF166">
    <property type="entry name" value="CYTOCHROME P450 12A4, MITOCHONDRIAL-RELATED"/>
    <property type="match status" value="1"/>
</dbReference>
<dbReference type="Pfam" id="PF00067">
    <property type="entry name" value="p450"/>
    <property type="match status" value="1"/>
</dbReference>
<protein>
    <recommendedName>
        <fullName evidence="7">Cytochrome P450</fullName>
    </recommendedName>
</protein>
<dbReference type="EMBL" id="CAMPGE010006246">
    <property type="protein sequence ID" value="CAI2365091.1"/>
    <property type="molecule type" value="Genomic_DNA"/>
</dbReference>
<dbReference type="GO" id="GO:0004497">
    <property type="term" value="F:monooxygenase activity"/>
    <property type="evidence" value="ECO:0007669"/>
    <property type="project" value="UniProtKB-KW"/>
</dbReference>
<keyword evidence="3 4" id="KW-0408">Iron</keyword>
<dbReference type="InterPro" id="IPR001128">
    <property type="entry name" value="Cyt_P450"/>
</dbReference>
<reference evidence="5" key="1">
    <citation type="submission" date="2023-07" db="EMBL/GenBank/DDBJ databases">
        <authorList>
            <consortium name="AG Swart"/>
            <person name="Singh M."/>
            <person name="Singh A."/>
            <person name="Seah K."/>
            <person name="Emmerich C."/>
        </authorList>
    </citation>
    <scope>NUCLEOTIDE SEQUENCE</scope>
    <source>
        <strain evidence="5">DP1</strain>
    </source>
</reference>
<dbReference type="CDD" id="cd00302">
    <property type="entry name" value="cytochrome_P450"/>
    <property type="match status" value="1"/>
</dbReference>
<dbReference type="InterPro" id="IPR036396">
    <property type="entry name" value="Cyt_P450_sf"/>
</dbReference>
<accession>A0AAD1UAF1</accession>
<keyword evidence="3 4" id="KW-0479">Metal-binding</keyword>
<dbReference type="Proteomes" id="UP001295684">
    <property type="component" value="Unassembled WGS sequence"/>
</dbReference>
<dbReference type="InterPro" id="IPR017972">
    <property type="entry name" value="Cyt_P450_CS"/>
</dbReference>
<dbReference type="GO" id="GO:0005506">
    <property type="term" value="F:iron ion binding"/>
    <property type="evidence" value="ECO:0007669"/>
    <property type="project" value="InterPro"/>
</dbReference>
<dbReference type="InterPro" id="IPR050121">
    <property type="entry name" value="Cytochrome_P450_monoxygenase"/>
</dbReference>
<keyword evidence="4" id="KW-0560">Oxidoreductase</keyword>
<evidence type="ECO:0008006" key="7">
    <source>
        <dbReference type="Google" id="ProtNLM"/>
    </source>
</evidence>
<keyword evidence="3 4" id="KW-0349">Heme</keyword>
<evidence type="ECO:0000256" key="1">
    <source>
        <dbReference type="ARBA" id="ARBA00001971"/>
    </source>
</evidence>
<comment type="caution">
    <text evidence="5">The sequence shown here is derived from an EMBL/GenBank/DDBJ whole genome shotgun (WGS) entry which is preliminary data.</text>
</comment>
<evidence type="ECO:0000256" key="2">
    <source>
        <dbReference type="ARBA" id="ARBA00010617"/>
    </source>
</evidence>
<evidence type="ECO:0000256" key="3">
    <source>
        <dbReference type="PIRSR" id="PIRSR602401-1"/>
    </source>
</evidence>
<dbReference type="AlphaFoldDB" id="A0AAD1UAF1"/>
<organism evidence="5 6">
    <name type="scientific">Euplotes crassus</name>
    <dbReference type="NCBI Taxonomy" id="5936"/>
    <lineage>
        <taxon>Eukaryota</taxon>
        <taxon>Sar</taxon>
        <taxon>Alveolata</taxon>
        <taxon>Ciliophora</taxon>
        <taxon>Intramacronucleata</taxon>
        <taxon>Spirotrichea</taxon>
        <taxon>Hypotrichia</taxon>
        <taxon>Euplotida</taxon>
        <taxon>Euplotidae</taxon>
        <taxon>Moneuplotes</taxon>
    </lineage>
</organism>
<comment type="cofactor">
    <cofactor evidence="1 3">
        <name>heme</name>
        <dbReference type="ChEBI" id="CHEBI:30413"/>
    </cofactor>
</comment>
<dbReference type="GO" id="GO:0020037">
    <property type="term" value="F:heme binding"/>
    <property type="evidence" value="ECO:0007669"/>
    <property type="project" value="InterPro"/>
</dbReference>
<dbReference type="InterPro" id="IPR002401">
    <property type="entry name" value="Cyt_P450_E_grp-I"/>
</dbReference>
<dbReference type="PRINTS" id="PR00463">
    <property type="entry name" value="EP450I"/>
</dbReference>
<dbReference type="PROSITE" id="PS00086">
    <property type="entry name" value="CYTOCHROME_P450"/>
    <property type="match status" value="1"/>
</dbReference>
<dbReference type="Gene3D" id="1.10.630.10">
    <property type="entry name" value="Cytochrome P450"/>
    <property type="match status" value="1"/>
</dbReference>
<keyword evidence="6" id="KW-1185">Reference proteome</keyword>
<name>A0AAD1UAF1_EUPCR</name>
<feature type="binding site" description="axial binding residue" evidence="3">
    <location>
        <position position="461"/>
    </location>
    <ligand>
        <name>heme</name>
        <dbReference type="ChEBI" id="CHEBI:30413"/>
    </ligand>
    <ligandPart>
        <name>Fe</name>
        <dbReference type="ChEBI" id="CHEBI:18248"/>
    </ligandPart>
</feature>
<comment type="similarity">
    <text evidence="2 4">Belongs to the cytochrome P450 family.</text>
</comment>
<proteinExistence type="inferred from homology"/>
<keyword evidence="4" id="KW-0503">Monooxygenase</keyword>
<evidence type="ECO:0000313" key="5">
    <source>
        <dbReference type="EMBL" id="CAI2365091.1"/>
    </source>
</evidence>
<dbReference type="SUPFAM" id="SSF48264">
    <property type="entry name" value="Cytochrome P450"/>
    <property type="match status" value="1"/>
</dbReference>